<keyword evidence="4" id="KW-0067">ATP-binding</keyword>
<dbReference type="InterPro" id="IPR027417">
    <property type="entry name" value="P-loop_NTPase"/>
</dbReference>
<evidence type="ECO:0000313" key="9">
    <source>
        <dbReference type="Proteomes" id="UP000075243"/>
    </source>
</evidence>
<evidence type="ECO:0000256" key="1">
    <source>
        <dbReference type="ARBA" id="ARBA00022741"/>
    </source>
</evidence>
<keyword evidence="1" id="KW-0547">Nucleotide-binding</keyword>
<dbReference type="PROSITE" id="PS51195">
    <property type="entry name" value="Q_MOTIF"/>
    <property type="match status" value="1"/>
</dbReference>
<dbReference type="PROSITE" id="PS51192">
    <property type="entry name" value="HELICASE_ATP_BIND_1"/>
    <property type="match status" value="1"/>
</dbReference>
<evidence type="ECO:0000313" key="8">
    <source>
        <dbReference type="EMBL" id="KYP39613.1"/>
    </source>
</evidence>
<name>A0A151RAV9_CAJCA</name>
<dbReference type="STRING" id="3821.A0A151RAV9"/>
<dbReference type="GO" id="GO:0016787">
    <property type="term" value="F:hydrolase activity"/>
    <property type="evidence" value="ECO:0007669"/>
    <property type="project" value="UniProtKB-KW"/>
</dbReference>
<gene>
    <name evidence="8" type="ORF">KK1_039074</name>
</gene>
<dbReference type="OMA" id="MAMKECK"/>
<keyword evidence="9" id="KW-1185">Reference proteome</keyword>
<organism evidence="8 9">
    <name type="scientific">Cajanus cajan</name>
    <name type="common">Pigeon pea</name>
    <name type="synonym">Cajanus indicus</name>
    <dbReference type="NCBI Taxonomy" id="3821"/>
    <lineage>
        <taxon>Eukaryota</taxon>
        <taxon>Viridiplantae</taxon>
        <taxon>Streptophyta</taxon>
        <taxon>Embryophyta</taxon>
        <taxon>Tracheophyta</taxon>
        <taxon>Spermatophyta</taxon>
        <taxon>Magnoliopsida</taxon>
        <taxon>eudicotyledons</taxon>
        <taxon>Gunneridae</taxon>
        <taxon>Pentapetalae</taxon>
        <taxon>rosids</taxon>
        <taxon>fabids</taxon>
        <taxon>Fabales</taxon>
        <taxon>Fabaceae</taxon>
        <taxon>Papilionoideae</taxon>
        <taxon>50 kb inversion clade</taxon>
        <taxon>NPAAA clade</taxon>
        <taxon>indigoferoid/millettioid clade</taxon>
        <taxon>Phaseoleae</taxon>
        <taxon>Cajanus</taxon>
    </lineage>
</organism>
<reference evidence="8" key="1">
    <citation type="journal article" date="2012" name="Nat. Biotechnol.">
        <title>Draft genome sequence of pigeonpea (Cajanus cajan), an orphan legume crop of resource-poor farmers.</title>
        <authorList>
            <person name="Varshney R.K."/>
            <person name="Chen W."/>
            <person name="Li Y."/>
            <person name="Bharti A.K."/>
            <person name="Saxena R.K."/>
            <person name="Schlueter J.A."/>
            <person name="Donoghue M.T."/>
            <person name="Azam S."/>
            <person name="Fan G."/>
            <person name="Whaley A.M."/>
            <person name="Farmer A.D."/>
            <person name="Sheridan J."/>
            <person name="Iwata A."/>
            <person name="Tuteja R."/>
            <person name="Penmetsa R.V."/>
            <person name="Wu W."/>
            <person name="Upadhyaya H.D."/>
            <person name="Yang S.P."/>
            <person name="Shah T."/>
            <person name="Saxena K.B."/>
            <person name="Michael T."/>
            <person name="McCombie W.R."/>
            <person name="Yang B."/>
            <person name="Zhang G."/>
            <person name="Yang H."/>
            <person name="Wang J."/>
            <person name="Spillane C."/>
            <person name="Cook D.R."/>
            <person name="May G.D."/>
            <person name="Xu X."/>
            <person name="Jackson S.A."/>
        </authorList>
    </citation>
    <scope>NUCLEOTIDE SEQUENCE [LARGE SCALE GENOMIC DNA]</scope>
</reference>
<dbReference type="GO" id="GO:0003676">
    <property type="term" value="F:nucleic acid binding"/>
    <property type="evidence" value="ECO:0007669"/>
    <property type="project" value="InterPro"/>
</dbReference>
<dbReference type="EMBL" id="KQ483894">
    <property type="protein sequence ID" value="KYP39613.1"/>
    <property type="molecule type" value="Genomic_DNA"/>
</dbReference>
<feature type="short sequence motif" description="Q motif" evidence="5">
    <location>
        <begin position="9"/>
        <end position="37"/>
    </location>
</feature>
<dbReference type="GO" id="GO:0005524">
    <property type="term" value="F:ATP binding"/>
    <property type="evidence" value="ECO:0007669"/>
    <property type="project" value="UniProtKB-KW"/>
</dbReference>
<dbReference type="InterPro" id="IPR014001">
    <property type="entry name" value="Helicase_ATP-bd"/>
</dbReference>
<keyword evidence="3 8" id="KW-0347">Helicase</keyword>
<feature type="domain" description="DEAD-box RNA helicase Q" evidence="7">
    <location>
        <begin position="9"/>
        <end position="37"/>
    </location>
</feature>
<dbReference type="Gene3D" id="3.40.50.300">
    <property type="entry name" value="P-loop containing nucleotide triphosphate hydrolases"/>
    <property type="match status" value="1"/>
</dbReference>
<protein>
    <submittedName>
        <fullName evidence="8">DEAD-box ATP-dependent RNA helicase 10</fullName>
    </submittedName>
</protein>
<dbReference type="Pfam" id="PF00270">
    <property type="entry name" value="DEAD"/>
    <property type="match status" value="1"/>
</dbReference>
<proteinExistence type="predicted"/>
<dbReference type="InterPro" id="IPR014014">
    <property type="entry name" value="RNA_helicase_DEAD_Q_motif"/>
</dbReference>
<dbReference type="AlphaFoldDB" id="A0A151RAV9"/>
<dbReference type="Gramene" id="C.cajan_43225.t">
    <property type="protein sequence ID" value="C.cajan_43225.t"/>
    <property type="gene ID" value="C.cajan_43225"/>
</dbReference>
<feature type="domain" description="Helicase ATP-binding" evidence="6">
    <location>
        <begin position="40"/>
        <end position="115"/>
    </location>
</feature>
<keyword evidence="2" id="KW-0378">Hydrolase</keyword>
<dbReference type="PANTHER" id="PTHR47959">
    <property type="entry name" value="ATP-DEPENDENT RNA HELICASE RHLE-RELATED"/>
    <property type="match status" value="1"/>
</dbReference>
<evidence type="ECO:0000256" key="5">
    <source>
        <dbReference type="PROSITE-ProRule" id="PRU00552"/>
    </source>
</evidence>
<evidence type="ECO:0000259" key="6">
    <source>
        <dbReference type="PROSITE" id="PS51192"/>
    </source>
</evidence>
<evidence type="ECO:0000256" key="2">
    <source>
        <dbReference type="ARBA" id="ARBA00022801"/>
    </source>
</evidence>
<dbReference type="InterPro" id="IPR050079">
    <property type="entry name" value="DEAD_box_RNA_helicase"/>
</dbReference>
<dbReference type="GO" id="GO:0003724">
    <property type="term" value="F:RNA helicase activity"/>
    <property type="evidence" value="ECO:0007669"/>
    <property type="project" value="InterPro"/>
</dbReference>
<dbReference type="GO" id="GO:0005829">
    <property type="term" value="C:cytosol"/>
    <property type="evidence" value="ECO:0007669"/>
    <property type="project" value="TreeGrafter"/>
</dbReference>
<evidence type="ECO:0000256" key="4">
    <source>
        <dbReference type="ARBA" id="ARBA00022840"/>
    </source>
</evidence>
<evidence type="ECO:0000256" key="3">
    <source>
        <dbReference type="ARBA" id="ARBA00022806"/>
    </source>
</evidence>
<dbReference type="SUPFAM" id="SSF52540">
    <property type="entry name" value="P-loop containing nucleoside triphosphate hydrolases"/>
    <property type="match status" value="1"/>
</dbReference>
<dbReference type="PANTHER" id="PTHR47959:SF24">
    <property type="entry name" value="ATP-DEPENDENT RNA HELICASE"/>
    <property type="match status" value="1"/>
</dbReference>
<dbReference type="InterPro" id="IPR011545">
    <property type="entry name" value="DEAD/DEAH_box_helicase_dom"/>
</dbReference>
<dbReference type="Proteomes" id="UP000075243">
    <property type="component" value="Unassembled WGS sequence"/>
</dbReference>
<sequence>MEEENEEIKTFKDLGLIESLVEACEKLGWKNPLKIQIEAIPLALEGKDVIRLAQTGFGKTRAFVLPILQALLEAPYPNDFFACVLSPTRELVIQIVEQFEAMLLKSRFYLGSERE</sequence>
<accession>A0A151RAV9</accession>
<evidence type="ECO:0000259" key="7">
    <source>
        <dbReference type="PROSITE" id="PS51195"/>
    </source>
</evidence>